<dbReference type="OrthoDB" id="5070566at2759"/>
<comment type="caution">
    <text evidence="1">The sequence shown here is derived from an EMBL/GenBank/DDBJ whole genome shotgun (WGS) entry which is preliminary data.</text>
</comment>
<accession>A0A9W9XB81</accession>
<keyword evidence="2" id="KW-1185">Reference proteome</keyword>
<reference evidence="1" key="1">
    <citation type="submission" date="2022-12" db="EMBL/GenBank/DDBJ databases">
        <authorList>
            <person name="Petersen C."/>
        </authorList>
    </citation>
    <scope>NUCLEOTIDE SEQUENCE</scope>
    <source>
        <strain evidence="1">IBT 17660</strain>
    </source>
</reference>
<evidence type="ECO:0000313" key="2">
    <source>
        <dbReference type="Proteomes" id="UP001147760"/>
    </source>
</evidence>
<gene>
    <name evidence="1" type="ORF">N7530_002002</name>
</gene>
<name>A0A9W9XB81_9EURO</name>
<organism evidence="1 2">
    <name type="scientific">Penicillium desertorum</name>
    <dbReference type="NCBI Taxonomy" id="1303715"/>
    <lineage>
        <taxon>Eukaryota</taxon>
        <taxon>Fungi</taxon>
        <taxon>Dikarya</taxon>
        <taxon>Ascomycota</taxon>
        <taxon>Pezizomycotina</taxon>
        <taxon>Eurotiomycetes</taxon>
        <taxon>Eurotiomycetidae</taxon>
        <taxon>Eurotiales</taxon>
        <taxon>Aspergillaceae</taxon>
        <taxon>Penicillium</taxon>
    </lineage>
</organism>
<evidence type="ECO:0000313" key="1">
    <source>
        <dbReference type="EMBL" id="KAJ5487702.1"/>
    </source>
</evidence>
<proteinExistence type="predicted"/>
<dbReference type="Proteomes" id="UP001147760">
    <property type="component" value="Unassembled WGS sequence"/>
</dbReference>
<sequence>MSEIRYETPYSQAFYIKRVNLSPQQRAQIKMDAFRAAIVEAARLDPNVASVQFGTIGGDGIGGDWALTFSEKDYNVDVKFDVVKKTPFRTQSRKIGYIISVTIVQECRPVTENPDTMPRHILTSLMP</sequence>
<protein>
    <submittedName>
        <fullName evidence="1">Uncharacterized protein</fullName>
    </submittedName>
</protein>
<dbReference type="EMBL" id="JAPWDO010000001">
    <property type="protein sequence ID" value="KAJ5487702.1"/>
    <property type="molecule type" value="Genomic_DNA"/>
</dbReference>
<reference evidence="1" key="2">
    <citation type="journal article" date="2023" name="IMA Fungus">
        <title>Comparative genomic study of the Penicillium genus elucidates a diverse pangenome and 15 lateral gene transfer events.</title>
        <authorList>
            <person name="Petersen C."/>
            <person name="Sorensen T."/>
            <person name="Nielsen M.R."/>
            <person name="Sondergaard T.E."/>
            <person name="Sorensen J.L."/>
            <person name="Fitzpatrick D.A."/>
            <person name="Frisvad J.C."/>
            <person name="Nielsen K.L."/>
        </authorList>
    </citation>
    <scope>NUCLEOTIDE SEQUENCE</scope>
    <source>
        <strain evidence="1">IBT 17660</strain>
    </source>
</reference>
<dbReference type="AlphaFoldDB" id="A0A9W9XB81"/>